<keyword evidence="1" id="KW-0472">Membrane</keyword>
<sequence>MTEPHATGMRALVEDDFDVMAAVGGPRGIVEATIPTILFLVLYTLTHGLNLAVGVSVVSSLVFIVIRALQRIPVTPAFGGLFAIALSAFVTWRSGEASNFFVWGLLTNAGYGAALLISILVRWPALGLLIGFLRGDATGWRHDPDQQVTRRRYLLITWMWLGLFLARLAVQGPLYLAHATEALGIARLFMGVPLFALIGWFTWLLVKGLPEVPVTATGAETEGGVTEAPGAEAR</sequence>
<feature type="transmembrane region" description="Helical" evidence="1">
    <location>
        <begin position="37"/>
        <end position="66"/>
    </location>
</feature>
<evidence type="ECO:0000256" key="1">
    <source>
        <dbReference type="SAM" id="Phobius"/>
    </source>
</evidence>
<feature type="transmembrane region" description="Helical" evidence="1">
    <location>
        <begin position="153"/>
        <end position="170"/>
    </location>
</feature>
<dbReference type="EMBL" id="JAUSQL010000001">
    <property type="protein sequence ID" value="MDP9832305.1"/>
    <property type="molecule type" value="Genomic_DNA"/>
</dbReference>
<feature type="transmembrane region" description="Helical" evidence="1">
    <location>
        <begin position="182"/>
        <end position="206"/>
    </location>
</feature>
<dbReference type="PIRSF" id="PIRSF010219">
    <property type="entry name" value="UCP010219"/>
    <property type="match status" value="1"/>
</dbReference>
<keyword evidence="1" id="KW-1133">Transmembrane helix</keyword>
<dbReference type="RefSeq" id="WP_296929027.1">
    <property type="nucleotide sequence ID" value="NZ_CP133407.1"/>
</dbReference>
<accession>A0ABT9PJH4</accession>
<protein>
    <submittedName>
        <fullName evidence="2">Membrane protein</fullName>
    </submittedName>
</protein>
<keyword evidence="3" id="KW-1185">Reference proteome</keyword>
<reference evidence="2 3" key="1">
    <citation type="submission" date="2023-07" db="EMBL/GenBank/DDBJ databases">
        <title>Sequencing the genomes of 1000 actinobacteria strains.</title>
        <authorList>
            <person name="Klenk H.-P."/>
        </authorList>
    </citation>
    <scope>NUCLEOTIDE SEQUENCE [LARGE SCALE GENOMIC DNA]</scope>
    <source>
        <strain evidence="2 3">DSM 19515</strain>
    </source>
</reference>
<comment type="caution">
    <text evidence="2">The sequence shown here is derived from an EMBL/GenBank/DDBJ whole genome shotgun (WGS) entry which is preliminary data.</text>
</comment>
<keyword evidence="1" id="KW-0812">Transmembrane</keyword>
<dbReference type="Pfam" id="PF11361">
    <property type="entry name" value="DUF3159"/>
    <property type="match status" value="1"/>
</dbReference>
<feature type="transmembrane region" description="Helical" evidence="1">
    <location>
        <begin position="112"/>
        <end position="133"/>
    </location>
</feature>
<evidence type="ECO:0000313" key="3">
    <source>
        <dbReference type="Proteomes" id="UP001230145"/>
    </source>
</evidence>
<dbReference type="Proteomes" id="UP001230145">
    <property type="component" value="Unassembled WGS sequence"/>
</dbReference>
<dbReference type="InterPro" id="IPR016566">
    <property type="entry name" value="UCP010219"/>
</dbReference>
<proteinExistence type="predicted"/>
<evidence type="ECO:0000313" key="2">
    <source>
        <dbReference type="EMBL" id="MDP9832305.1"/>
    </source>
</evidence>
<organism evidence="2 3">
    <name type="scientific">Trueperella abortisuis</name>
    <dbReference type="NCBI Taxonomy" id="445930"/>
    <lineage>
        <taxon>Bacteria</taxon>
        <taxon>Bacillati</taxon>
        <taxon>Actinomycetota</taxon>
        <taxon>Actinomycetes</taxon>
        <taxon>Actinomycetales</taxon>
        <taxon>Actinomycetaceae</taxon>
        <taxon>Trueperella</taxon>
    </lineage>
</organism>
<feature type="transmembrane region" description="Helical" evidence="1">
    <location>
        <begin position="73"/>
        <end position="92"/>
    </location>
</feature>
<gene>
    <name evidence="2" type="ORF">J2S45_000984</name>
</gene>
<name>A0ABT9PJH4_9ACTO</name>